<sequence>MDPVSTIERDFIFNAAKEGIRVDGRNLTEFRDIAIDLSRTDSQSSSIVSIGDTKVCAITNCEIVSGYSDHPNEGLFTIHVNVTPMGGREYTTELSDDVRFELQRVLERSLKDNNTVDVESLCIIPGEKVFSVHCYVNIIDNNGNIFDAAVLAATSSLCYFRRPDYSINGTQVRIYAPNEQEPVPLCLHYQPISISFCLLDSELTLLDPNEREEAVKEGMISLVLNAFGELCGVHFLGGIPVSESLLLRCGQIASAKANDISAILKKALEKNSA</sequence>
<dbReference type="GO" id="GO:0000467">
    <property type="term" value="P:exonucleolytic trimming to generate mature 3'-end of 5.8S rRNA from tricistronic rRNA transcript (SSU-rRNA, 5.8S rRNA, LSU-rRNA)"/>
    <property type="evidence" value="ECO:0007669"/>
    <property type="project" value="TreeGrafter"/>
</dbReference>
<evidence type="ECO:0000256" key="1">
    <source>
        <dbReference type="ARBA" id="ARBA00004123"/>
    </source>
</evidence>
<evidence type="ECO:0000313" key="9">
    <source>
        <dbReference type="EMBL" id="CBK21684.2"/>
    </source>
</evidence>
<dbReference type="RefSeq" id="XP_012895732.1">
    <property type="nucleotide sequence ID" value="XM_013040278.1"/>
</dbReference>
<proteinExistence type="inferred from homology"/>
<name>D8M0U5_BLAHO</name>
<feature type="domain" description="Exoribonuclease phosphorolytic" evidence="7">
    <location>
        <begin position="29"/>
        <end position="163"/>
    </location>
</feature>
<dbReference type="GO" id="GO:0034473">
    <property type="term" value="P:U1 snRNA 3'-end processing"/>
    <property type="evidence" value="ECO:0007669"/>
    <property type="project" value="TreeGrafter"/>
</dbReference>
<dbReference type="AlphaFoldDB" id="D8M0U5"/>
<dbReference type="GO" id="GO:0034475">
    <property type="term" value="P:U4 snRNA 3'-end processing"/>
    <property type="evidence" value="ECO:0007669"/>
    <property type="project" value="TreeGrafter"/>
</dbReference>
<evidence type="ECO:0000256" key="4">
    <source>
        <dbReference type="ARBA" id="ARBA00022490"/>
    </source>
</evidence>
<dbReference type="Pfam" id="PF03725">
    <property type="entry name" value="RNase_PH_C"/>
    <property type="match status" value="1"/>
</dbReference>
<dbReference type="GO" id="GO:0034476">
    <property type="term" value="P:U5 snRNA 3'-end processing"/>
    <property type="evidence" value="ECO:0007669"/>
    <property type="project" value="TreeGrafter"/>
</dbReference>
<evidence type="ECO:0000256" key="3">
    <source>
        <dbReference type="ARBA" id="ARBA00006678"/>
    </source>
</evidence>
<dbReference type="InterPro" id="IPR033100">
    <property type="entry name" value="Rrp45"/>
</dbReference>
<evidence type="ECO:0000256" key="2">
    <source>
        <dbReference type="ARBA" id="ARBA00004496"/>
    </source>
</evidence>
<keyword evidence="5" id="KW-0694">RNA-binding</keyword>
<keyword evidence="4" id="KW-0963">Cytoplasm</keyword>
<dbReference type="InterPro" id="IPR001247">
    <property type="entry name" value="ExoRNase_PH_dom1"/>
</dbReference>
<dbReference type="GeneID" id="24922460"/>
<comment type="subcellular location">
    <subcellularLocation>
        <location evidence="2">Cytoplasm</location>
    </subcellularLocation>
    <subcellularLocation>
        <location evidence="1">Nucleus</location>
    </subcellularLocation>
</comment>
<organism evidence="9">
    <name type="scientific">Blastocystis hominis</name>
    <dbReference type="NCBI Taxonomy" id="12968"/>
    <lineage>
        <taxon>Eukaryota</taxon>
        <taxon>Sar</taxon>
        <taxon>Stramenopiles</taxon>
        <taxon>Bigyra</taxon>
        <taxon>Opalozoa</taxon>
        <taxon>Opalinata</taxon>
        <taxon>Blastocystidae</taxon>
        <taxon>Blastocystis</taxon>
    </lineage>
</organism>
<reference evidence="9" key="1">
    <citation type="submission" date="2010-02" db="EMBL/GenBank/DDBJ databases">
        <title>Sequencing and annotation of the Blastocystis hominis genome.</title>
        <authorList>
            <person name="Wincker P."/>
        </authorList>
    </citation>
    <scope>NUCLEOTIDE SEQUENCE</scope>
    <source>
        <strain evidence="9">Singapore isolate B</strain>
    </source>
</reference>
<dbReference type="FunCoup" id="D8M0U5">
    <property type="interactions" value="251"/>
</dbReference>
<dbReference type="SUPFAM" id="SSF54211">
    <property type="entry name" value="Ribosomal protein S5 domain 2-like"/>
    <property type="match status" value="1"/>
</dbReference>
<comment type="similarity">
    <text evidence="3">Belongs to the RNase PH family.</text>
</comment>
<dbReference type="PANTHER" id="PTHR11097:SF14">
    <property type="entry name" value="EXOSOME COMPLEX COMPONENT RRP45"/>
    <property type="match status" value="1"/>
</dbReference>
<dbReference type="GO" id="GO:0035925">
    <property type="term" value="F:mRNA 3'-UTR AU-rich region binding"/>
    <property type="evidence" value="ECO:0007669"/>
    <property type="project" value="TreeGrafter"/>
</dbReference>
<keyword evidence="6" id="KW-0539">Nucleus</keyword>
<dbReference type="OMA" id="VCSIQKA"/>
<dbReference type="InterPro" id="IPR027408">
    <property type="entry name" value="PNPase/RNase_PH_dom_sf"/>
</dbReference>
<protein>
    <submittedName>
        <fullName evidence="9">Uncharacterized protein</fullName>
    </submittedName>
</protein>
<dbReference type="GO" id="GO:0016075">
    <property type="term" value="P:rRNA catabolic process"/>
    <property type="evidence" value="ECO:0007669"/>
    <property type="project" value="TreeGrafter"/>
</dbReference>
<evidence type="ECO:0000256" key="6">
    <source>
        <dbReference type="ARBA" id="ARBA00023242"/>
    </source>
</evidence>
<evidence type="ECO:0000256" key="5">
    <source>
        <dbReference type="ARBA" id="ARBA00022884"/>
    </source>
</evidence>
<dbReference type="SUPFAM" id="SSF55666">
    <property type="entry name" value="Ribonuclease PH domain 2-like"/>
    <property type="match status" value="1"/>
</dbReference>
<feature type="domain" description="Exoribonuclease phosphorolytic" evidence="8">
    <location>
        <begin position="190"/>
        <end position="254"/>
    </location>
</feature>
<gene>
    <name evidence="9" type="ORF">GSBLH_T00006335001</name>
</gene>
<evidence type="ECO:0000259" key="7">
    <source>
        <dbReference type="Pfam" id="PF01138"/>
    </source>
</evidence>
<dbReference type="OrthoDB" id="10264038at2759"/>
<dbReference type="Pfam" id="PF01138">
    <property type="entry name" value="RNase_PH"/>
    <property type="match status" value="1"/>
</dbReference>
<dbReference type="InterPro" id="IPR015847">
    <property type="entry name" value="ExoRNase_PH_dom2"/>
</dbReference>
<dbReference type="GO" id="GO:0071028">
    <property type="term" value="P:nuclear mRNA surveillance"/>
    <property type="evidence" value="ECO:0007669"/>
    <property type="project" value="TreeGrafter"/>
</dbReference>
<dbReference type="InterPro" id="IPR036345">
    <property type="entry name" value="ExoRNase_PH_dom2_sf"/>
</dbReference>
<accession>D8M0U5</accession>
<dbReference type="InterPro" id="IPR050590">
    <property type="entry name" value="Exosome_comp_Rrp42_subfam"/>
</dbReference>
<keyword evidence="10" id="KW-1185">Reference proteome</keyword>
<dbReference type="InterPro" id="IPR020568">
    <property type="entry name" value="Ribosomal_Su5_D2-typ_SF"/>
</dbReference>
<evidence type="ECO:0000259" key="8">
    <source>
        <dbReference type="Pfam" id="PF03725"/>
    </source>
</evidence>
<dbReference type="GO" id="GO:0071035">
    <property type="term" value="P:nuclear polyadenylation-dependent rRNA catabolic process"/>
    <property type="evidence" value="ECO:0007669"/>
    <property type="project" value="TreeGrafter"/>
</dbReference>
<dbReference type="EMBL" id="FN668644">
    <property type="protein sequence ID" value="CBK21684.2"/>
    <property type="molecule type" value="Genomic_DNA"/>
</dbReference>
<dbReference type="GO" id="GO:0000176">
    <property type="term" value="C:nuclear exosome (RNase complex)"/>
    <property type="evidence" value="ECO:0007669"/>
    <property type="project" value="TreeGrafter"/>
</dbReference>
<dbReference type="Gene3D" id="3.30.230.70">
    <property type="entry name" value="GHMP Kinase, N-terminal domain"/>
    <property type="match status" value="1"/>
</dbReference>
<dbReference type="InParanoid" id="D8M0U5"/>
<dbReference type="CDD" id="cd11368">
    <property type="entry name" value="RNase_PH_RRP45"/>
    <property type="match status" value="1"/>
</dbReference>
<dbReference type="Proteomes" id="UP000008312">
    <property type="component" value="Unassembled WGS sequence"/>
</dbReference>
<dbReference type="GO" id="GO:0071038">
    <property type="term" value="P:TRAMP-dependent tRNA surveillance pathway"/>
    <property type="evidence" value="ECO:0007669"/>
    <property type="project" value="TreeGrafter"/>
</dbReference>
<dbReference type="PANTHER" id="PTHR11097">
    <property type="entry name" value="EXOSOME COMPLEX EXONUCLEASE RIBOSOMAL RNA PROCESSING PROTEIN"/>
    <property type="match status" value="1"/>
</dbReference>
<evidence type="ECO:0000313" key="10">
    <source>
        <dbReference type="Proteomes" id="UP000008312"/>
    </source>
</evidence>
<dbReference type="GO" id="GO:0000177">
    <property type="term" value="C:cytoplasmic exosome (RNase complex)"/>
    <property type="evidence" value="ECO:0007669"/>
    <property type="project" value="TreeGrafter"/>
</dbReference>